<comment type="similarity">
    <text evidence="2">Belongs to the major facilitator superfamily. Vesicular transporter family.</text>
</comment>
<keyword evidence="3" id="KW-0813">Transport</keyword>
<proteinExistence type="inferred from homology"/>
<feature type="domain" description="Major facilitator superfamily (MFS) profile" evidence="9">
    <location>
        <begin position="43"/>
        <end position="481"/>
    </location>
</feature>
<protein>
    <recommendedName>
        <fullName evidence="9">Major facilitator superfamily (MFS) profile domain-containing protein</fullName>
    </recommendedName>
</protein>
<reference evidence="10" key="1">
    <citation type="journal article" date="2020" name="bioRxiv">
        <title>Genomic and phenotypic heterogeneity of clinical isolates of the human pathogens Aspergillus fumigatus, Aspergillus lentulus and Aspergillus fumigatiaffinis.</title>
        <authorList>
            <person name="dos Santos R.A.C."/>
            <person name="Steenwyk J.L."/>
            <person name="Rivero-Menendez O."/>
            <person name="Mead M.E."/>
            <person name="Silva L.P."/>
            <person name="Bastos R.W."/>
            <person name="Alastruey-Izquierdo A."/>
            <person name="Goldman G.H."/>
            <person name="Rokas A."/>
        </authorList>
    </citation>
    <scope>NUCLEOTIDE SEQUENCE</scope>
    <source>
        <strain evidence="10">CNM-CM6805</strain>
    </source>
</reference>
<name>A0A8H4M6Y1_9EURO</name>
<dbReference type="InterPro" id="IPR011701">
    <property type="entry name" value="MFS"/>
</dbReference>
<dbReference type="GO" id="GO:0016020">
    <property type="term" value="C:membrane"/>
    <property type="evidence" value="ECO:0007669"/>
    <property type="project" value="UniProtKB-SubCell"/>
</dbReference>
<comment type="caution">
    <text evidence="10">The sequence shown here is derived from an EMBL/GenBank/DDBJ whole genome shotgun (WGS) entry which is preliminary data.</text>
</comment>
<dbReference type="CDD" id="cd17325">
    <property type="entry name" value="MFS_MdtG_SLC18_like"/>
    <property type="match status" value="1"/>
</dbReference>
<keyword evidence="4 8" id="KW-0812">Transmembrane</keyword>
<feature type="transmembrane region" description="Helical" evidence="8">
    <location>
        <begin position="201"/>
        <end position="222"/>
    </location>
</feature>
<dbReference type="InterPro" id="IPR020846">
    <property type="entry name" value="MFS_dom"/>
</dbReference>
<keyword evidence="6 8" id="KW-0472">Membrane</keyword>
<evidence type="ECO:0000256" key="2">
    <source>
        <dbReference type="ARBA" id="ARBA00006829"/>
    </source>
</evidence>
<organism evidence="10 11">
    <name type="scientific">Aspergillus fumigatiaffinis</name>
    <dbReference type="NCBI Taxonomy" id="340414"/>
    <lineage>
        <taxon>Eukaryota</taxon>
        <taxon>Fungi</taxon>
        <taxon>Dikarya</taxon>
        <taxon>Ascomycota</taxon>
        <taxon>Pezizomycotina</taxon>
        <taxon>Eurotiomycetes</taxon>
        <taxon>Eurotiomycetidae</taxon>
        <taxon>Eurotiales</taxon>
        <taxon>Aspergillaceae</taxon>
        <taxon>Aspergillus</taxon>
        <taxon>Aspergillus subgen. Fumigati</taxon>
    </lineage>
</organism>
<evidence type="ECO:0000256" key="1">
    <source>
        <dbReference type="ARBA" id="ARBA00004141"/>
    </source>
</evidence>
<feature type="transmembrane region" description="Helical" evidence="8">
    <location>
        <begin position="118"/>
        <end position="138"/>
    </location>
</feature>
<evidence type="ECO:0000256" key="7">
    <source>
        <dbReference type="SAM" id="MobiDB-lite"/>
    </source>
</evidence>
<feature type="transmembrane region" description="Helical" evidence="8">
    <location>
        <begin position="458"/>
        <end position="477"/>
    </location>
</feature>
<dbReference type="PANTHER" id="PTHR23506:SF23">
    <property type="entry name" value="GH10249P"/>
    <property type="match status" value="1"/>
</dbReference>
<feature type="compositionally biased region" description="Basic and acidic residues" evidence="7">
    <location>
        <begin position="248"/>
        <end position="264"/>
    </location>
</feature>
<dbReference type="Proteomes" id="UP000653565">
    <property type="component" value="Unassembled WGS sequence"/>
</dbReference>
<dbReference type="OrthoDB" id="5086884at2759"/>
<dbReference type="PANTHER" id="PTHR23506">
    <property type="entry name" value="GH10249P"/>
    <property type="match status" value="1"/>
</dbReference>
<feature type="transmembrane region" description="Helical" evidence="8">
    <location>
        <begin position="377"/>
        <end position="401"/>
    </location>
</feature>
<keyword evidence="11" id="KW-1185">Reference proteome</keyword>
<dbReference type="SUPFAM" id="SSF103473">
    <property type="entry name" value="MFS general substrate transporter"/>
    <property type="match status" value="1"/>
</dbReference>
<evidence type="ECO:0000313" key="11">
    <source>
        <dbReference type="Proteomes" id="UP000653565"/>
    </source>
</evidence>
<feature type="transmembrane region" description="Helical" evidence="8">
    <location>
        <begin position="353"/>
        <end position="371"/>
    </location>
</feature>
<evidence type="ECO:0000256" key="3">
    <source>
        <dbReference type="ARBA" id="ARBA00022448"/>
    </source>
</evidence>
<accession>A0A8H4M6Y1</accession>
<dbReference type="InterPro" id="IPR050930">
    <property type="entry name" value="MFS_Vesicular_Transporter"/>
</dbReference>
<dbReference type="EMBL" id="JAAAPX010000051">
    <property type="protein sequence ID" value="KAF4236540.1"/>
    <property type="molecule type" value="Genomic_DNA"/>
</dbReference>
<feature type="transmembrane region" description="Helical" evidence="8">
    <location>
        <begin position="287"/>
        <end position="310"/>
    </location>
</feature>
<dbReference type="Pfam" id="PF07690">
    <property type="entry name" value="MFS_1"/>
    <property type="match status" value="1"/>
</dbReference>
<keyword evidence="5 8" id="KW-1133">Transmembrane helix</keyword>
<gene>
    <name evidence="10" type="ORF">CNMCM6805_007468</name>
</gene>
<dbReference type="Gene3D" id="1.20.1250.20">
    <property type="entry name" value="MFS general substrate transporter like domains"/>
    <property type="match status" value="1"/>
</dbReference>
<reference evidence="10" key="2">
    <citation type="submission" date="2020-04" db="EMBL/GenBank/DDBJ databases">
        <authorList>
            <person name="Santos R.A.C."/>
            <person name="Steenwyk J.L."/>
            <person name="Rivero-Menendez O."/>
            <person name="Mead M.E."/>
            <person name="Silva L.P."/>
            <person name="Bastos R.W."/>
            <person name="Alastruey-Izquierdo A."/>
            <person name="Goldman G.H."/>
            <person name="Rokas A."/>
        </authorList>
    </citation>
    <scope>NUCLEOTIDE SEQUENCE</scope>
    <source>
        <strain evidence="10">CNM-CM6805</strain>
    </source>
</reference>
<dbReference type="PROSITE" id="PS50850">
    <property type="entry name" value="MFS"/>
    <property type="match status" value="1"/>
</dbReference>
<dbReference type="InterPro" id="IPR036259">
    <property type="entry name" value="MFS_trans_sf"/>
</dbReference>
<evidence type="ECO:0000256" key="8">
    <source>
        <dbReference type="SAM" id="Phobius"/>
    </source>
</evidence>
<dbReference type="InterPro" id="IPR001958">
    <property type="entry name" value="Tet-R_TetA/multi-R_MdtG-like"/>
</dbReference>
<sequence>MQTKSPRIRVSIDFATMGVLSCSWHSRHLQRRLLHFRSSAKFAVFVVVFAIFTDNFLYGLIIPVIPTALHERGVIEGNDDQRWVSILGAVFSASTLVVSPITWYWINRVNSLRWPFMAGLIVLTGATALLCVGTHIALWITGRLLQGAANGVVWTVGSALLRESVGEEGLGQAFGYIGMGMILGGIAGPLLGGALYEHAGYYAVFGLAFAFLGLDMLFRIILVEAKPAMNGSESRGEAPEGLVPAHPTPDEEAKPRSLQVDKTRASQTLPPDSEAVSALLSCPRLWVVLWGYMVTAMIMTAFDSVLALFVRERFGWNQSAQGLVFLSLCIPQLLNPVVGMIRDRYSRAGRYMVSGAFAIGCLSLTLLRLVVGDSVGSKVLLCTFLAVVGLSVTFSMTPLFVEISDVVRDMEKKDPGRLNQAAATALGYGLMNSSWSAGALVGPFLAGFIKDAAGWNTMAWALGLVVGVSAVVVLLFMGERWLLPTCRSAALC</sequence>
<dbReference type="AlphaFoldDB" id="A0A8H4M6Y1"/>
<evidence type="ECO:0000256" key="4">
    <source>
        <dbReference type="ARBA" id="ARBA00022692"/>
    </source>
</evidence>
<dbReference type="GO" id="GO:0022857">
    <property type="term" value="F:transmembrane transporter activity"/>
    <property type="evidence" value="ECO:0007669"/>
    <property type="project" value="InterPro"/>
</dbReference>
<evidence type="ECO:0000313" key="10">
    <source>
        <dbReference type="EMBL" id="KAF4236540.1"/>
    </source>
</evidence>
<feature type="region of interest" description="Disordered" evidence="7">
    <location>
        <begin position="230"/>
        <end position="269"/>
    </location>
</feature>
<evidence type="ECO:0000259" key="9">
    <source>
        <dbReference type="PROSITE" id="PS50850"/>
    </source>
</evidence>
<evidence type="ECO:0000256" key="5">
    <source>
        <dbReference type="ARBA" id="ARBA00022989"/>
    </source>
</evidence>
<dbReference type="PRINTS" id="PR01035">
    <property type="entry name" value="TCRTETA"/>
</dbReference>
<feature type="transmembrane region" description="Helical" evidence="8">
    <location>
        <begin position="42"/>
        <end position="65"/>
    </location>
</feature>
<feature type="transmembrane region" description="Helical" evidence="8">
    <location>
        <begin position="173"/>
        <end position="195"/>
    </location>
</feature>
<comment type="subcellular location">
    <subcellularLocation>
        <location evidence="1">Membrane</location>
        <topology evidence="1">Multi-pass membrane protein</topology>
    </subcellularLocation>
</comment>
<evidence type="ECO:0000256" key="6">
    <source>
        <dbReference type="ARBA" id="ARBA00023136"/>
    </source>
</evidence>
<feature type="transmembrane region" description="Helical" evidence="8">
    <location>
        <begin position="85"/>
        <end position="106"/>
    </location>
</feature>
<feature type="transmembrane region" description="Helical" evidence="8">
    <location>
        <begin position="422"/>
        <end position="446"/>
    </location>
</feature>